<name>A0A2S7VPA5_9VIBR</name>
<dbReference type="InterPro" id="IPR011250">
    <property type="entry name" value="OMP/PagP_B-barrel"/>
</dbReference>
<keyword evidence="3" id="KW-1185">Reference proteome</keyword>
<comment type="caution">
    <text evidence="2">The sequence shown here is derived from an EMBL/GenBank/DDBJ whole genome shotgun (WGS) entry which is preliminary data.</text>
</comment>
<dbReference type="EMBL" id="MSCI01000001">
    <property type="protein sequence ID" value="PQJ63984.1"/>
    <property type="molecule type" value="Genomic_DNA"/>
</dbReference>
<protein>
    <submittedName>
        <fullName evidence="2">Uncharacterized protein</fullName>
    </submittedName>
</protein>
<dbReference type="Proteomes" id="UP000238707">
    <property type="component" value="Unassembled WGS sequence"/>
</dbReference>
<feature type="signal peptide" evidence="1">
    <location>
        <begin position="1"/>
        <end position="20"/>
    </location>
</feature>
<dbReference type="SUPFAM" id="SSF56925">
    <property type="entry name" value="OMPA-like"/>
    <property type="match status" value="1"/>
</dbReference>
<evidence type="ECO:0000313" key="3">
    <source>
        <dbReference type="Proteomes" id="UP000238707"/>
    </source>
</evidence>
<accession>A0A2S7VPA5</accession>
<proteinExistence type="predicted"/>
<evidence type="ECO:0000256" key="1">
    <source>
        <dbReference type="SAM" id="SignalP"/>
    </source>
</evidence>
<organism evidence="2 3">
    <name type="scientific">Vibrio chagasii</name>
    <dbReference type="NCBI Taxonomy" id="170679"/>
    <lineage>
        <taxon>Bacteria</taxon>
        <taxon>Pseudomonadati</taxon>
        <taxon>Pseudomonadota</taxon>
        <taxon>Gammaproteobacteria</taxon>
        <taxon>Vibrionales</taxon>
        <taxon>Vibrionaceae</taxon>
        <taxon>Vibrio</taxon>
    </lineage>
</organism>
<evidence type="ECO:0000313" key="2">
    <source>
        <dbReference type="EMBL" id="PQJ63984.1"/>
    </source>
</evidence>
<dbReference type="Gene3D" id="2.40.160.20">
    <property type="match status" value="1"/>
</dbReference>
<gene>
    <name evidence="2" type="ORF">BTO10_04110</name>
</gene>
<feature type="chain" id="PRO_5015710947" evidence="1">
    <location>
        <begin position="21"/>
        <end position="217"/>
    </location>
</feature>
<dbReference type="AlphaFoldDB" id="A0A2S7VPA5"/>
<dbReference type="RefSeq" id="WP_102424154.1">
    <property type="nucleotide sequence ID" value="NZ_JBFRQL010000020.1"/>
</dbReference>
<reference evidence="2 3" key="1">
    <citation type="submission" date="2016-12" db="EMBL/GenBank/DDBJ databases">
        <title>Diversity of luminous bacteria.</title>
        <authorList>
            <person name="Yoshizawa S."/>
            <person name="Kogure K."/>
        </authorList>
    </citation>
    <scope>NUCLEOTIDE SEQUENCE [LARGE SCALE GENOMIC DNA]</scope>
    <source>
        <strain evidence="2 3">LC2-408</strain>
    </source>
</reference>
<sequence length="217" mass="24119">MRPLIVTTICLSFISAPCIASKGSNYLYTGYQNTRVSDDGFQDYFDGAYNNSGSKQLYGGYVGGNYALNDTFFVGFDSSVTTRSSTTLSDLSVQLGWYHPITSQVELYASGGVNWVRPQRRSSCRNDTILGPCDRETTKNYDEGFIGEAGAIVSINERWSLQPFYSYSDTHKHGLNNFGVVSSVDVLSWLAVDAAYEHTYSKNLNQNTLRLGARFTF</sequence>
<keyword evidence="1" id="KW-0732">Signal</keyword>